<dbReference type="PANTHER" id="PTHR10044">
    <property type="entry name" value="INHIBITOR OF APOPTOSIS"/>
    <property type="match status" value="1"/>
</dbReference>
<keyword evidence="3" id="KW-0862">Zinc</keyword>
<evidence type="ECO:0000259" key="5">
    <source>
        <dbReference type="PROSITE" id="PS50089"/>
    </source>
</evidence>
<dbReference type="InterPro" id="IPR001370">
    <property type="entry name" value="BIR_rpt"/>
</dbReference>
<organism evidence="6">
    <name type="scientific">Lymantria dispar multicapsid nuclear polyhedrosis virus</name>
    <name type="common">LdMNPV</name>
    <dbReference type="NCBI Taxonomy" id="10449"/>
    <lineage>
        <taxon>Viruses</taxon>
        <taxon>Viruses incertae sedis</taxon>
        <taxon>Naldaviricetes</taxon>
        <taxon>Lefavirales</taxon>
        <taxon>Baculoviridae</taxon>
        <taxon>Alphabaculovirus</taxon>
        <taxon>Alphabaculovirus lydisparis</taxon>
    </lineage>
</organism>
<dbReference type="Gene3D" id="1.10.1170.10">
    <property type="entry name" value="Inhibitor Of Apoptosis Protein (2mihbC-IAP-1), Chain A"/>
    <property type="match status" value="1"/>
</dbReference>
<protein>
    <submittedName>
        <fullName evidence="6">Inhibitor of apoptosis 3</fullName>
    </submittedName>
</protein>
<dbReference type="Gene3D" id="3.30.40.10">
    <property type="entry name" value="Zinc/RING finger domain, C3HC4 (zinc finger)"/>
    <property type="match status" value="1"/>
</dbReference>
<evidence type="ECO:0000256" key="2">
    <source>
        <dbReference type="ARBA" id="ARBA00022771"/>
    </source>
</evidence>
<evidence type="ECO:0000313" key="6">
    <source>
        <dbReference type="EMBL" id="ANS71023.1"/>
    </source>
</evidence>
<dbReference type="GO" id="GO:0008270">
    <property type="term" value="F:zinc ion binding"/>
    <property type="evidence" value="ECO:0007669"/>
    <property type="project" value="UniProtKB-KW"/>
</dbReference>
<evidence type="ECO:0000256" key="4">
    <source>
        <dbReference type="PROSITE-ProRule" id="PRU00175"/>
    </source>
</evidence>
<dbReference type="PROSITE" id="PS50143">
    <property type="entry name" value="BIR_REPEAT_2"/>
    <property type="match status" value="1"/>
</dbReference>
<dbReference type="FunFam" id="1.10.1170.10:FF:000002">
    <property type="entry name" value="Baculoviral IAP repeat containing 7"/>
    <property type="match status" value="1"/>
</dbReference>
<dbReference type="InterPro" id="IPR050784">
    <property type="entry name" value="IAP"/>
</dbReference>
<dbReference type="PANTHER" id="PTHR10044:SF139">
    <property type="entry name" value="DEATH-ASSOCIATED INHIBITOR OF APOPTOSIS 2"/>
    <property type="match status" value="1"/>
</dbReference>
<evidence type="ECO:0000256" key="3">
    <source>
        <dbReference type="ARBA" id="ARBA00022833"/>
    </source>
</evidence>
<dbReference type="Pfam" id="PF00653">
    <property type="entry name" value="BIR"/>
    <property type="match status" value="1"/>
</dbReference>
<evidence type="ECO:0000256" key="1">
    <source>
        <dbReference type="ARBA" id="ARBA00022723"/>
    </source>
</evidence>
<dbReference type="Pfam" id="PF13920">
    <property type="entry name" value="zf-C3HC4_3"/>
    <property type="match status" value="1"/>
</dbReference>
<dbReference type="InterPro" id="IPR013083">
    <property type="entry name" value="Znf_RING/FYVE/PHD"/>
</dbReference>
<sequence>MENEQRRLATFADWPQHHVLTPAELAYAGFYCVGRADYVRCAYCRIEIGNWSVGSDAMSDHKRYSPSCEFIRSLLKRPLEPFENDSVDIMAHHHNNYYYNQKPPPTPPPLPQPQPPAPRNPPEISFCAVCLDASREVMFAPCHHVVCCERCASAVDACVVCRTPIERRVRVFLH</sequence>
<dbReference type="InterPro" id="IPR001841">
    <property type="entry name" value="Znf_RING"/>
</dbReference>
<keyword evidence="2 4" id="KW-0863">Zinc-finger</keyword>
<keyword evidence="1" id="KW-0479">Metal-binding</keyword>
<dbReference type="CDD" id="cd00022">
    <property type="entry name" value="BIR"/>
    <property type="match status" value="1"/>
</dbReference>
<reference evidence="6" key="1">
    <citation type="journal article" date="2016" name="J. Invertebr. Pathol.">
        <title>An alphabaculovirus isolated from dead Lymantria dispar larvae shows high genetic similarity to baculovirus previously isolated from Lymantria monacha - An example of adaptation to a new host.</title>
        <authorList>
            <person name="Rabalski L."/>
            <person name="Krejmer-Rabalska M."/>
            <person name="Skrzecz I."/>
            <person name="Wasag B."/>
            <person name="Szewczyk B."/>
        </authorList>
    </citation>
    <scope>NUCLEOTIDE SEQUENCE</scope>
    <source>
        <strain evidence="6">BNP</strain>
    </source>
</reference>
<dbReference type="EMBL" id="KU377538">
    <property type="protein sequence ID" value="ANS71023.1"/>
    <property type="molecule type" value="Genomic_DNA"/>
</dbReference>
<organismHost>
    <name type="scientific">Lepidoptera</name>
    <name type="common">moths &amp; butterflies</name>
    <dbReference type="NCBI Taxonomy" id="7088"/>
</organismHost>
<accession>A0A1B1MR00</accession>
<dbReference type="SUPFAM" id="SSF57924">
    <property type="entry name" value="Inhibitor of apoptosis (IAP) repeat"/>
    <property type="match status" value="1"/>
</dbReference>
<proteinExistence type="predicted"/>
<dbReference type="PROSITE" id="PS50089">
    <property type="entry name" value="ZF_RING_2"/>
    <property type="match status" value="1"/>
</dbReference>
<name>A0A1B1MR00_NPVLD</name>
<dbReference type="SMART" id="SM00238">
    <property type="entry name" value="BIR"/>
    <property type="match status" value="1"/>
</dbReference>
<feature type="domain" description="RING-type" evidence="5">
    <location>
        <begin position="127"/>
        <end position="162"/>
    </location>
</feature>